<gene>
    <name evidence="2" type="ORF">g.44146</name>
</gene>
<protein>
    <submittedName>
        <fullName evidence="2">Uncharacterized protein</fullName>
    </submittedName>
</protein>
<sequence>MEVSTQENSKNQPLDLTKRVPYRVPWRPYETENTEPSFSEEQRLIYTYLEVYLEWAIRLRVLTSGDLDYIFGDEEFDEETIIQRLLEDHEQALISGPSFDAVLRENSQPEPSSSSSSSVNTEDTDKETLPISENVTNAGNSKQAVNYLHRYHTTRSEES</sequence>
<evidence type="ECO:0000313" key="2">
    <source>
        <dbReference type="EMBL" id="JAT12443.1"/>
    </source>
</evidence>
<accession>A0A1B6KLY5</accession>
<feature type="compositionally biased region" description="Polar residues" evidence="1">
    <location>
        <begin position="131"/>
        <end position="144"/>
    </location>
</feature>
<organism evidence="2">
    <name type="scientific">Graphocephala atropunctata</name>
    <dbReference type="NCBI Taxonomy" id="36148"/>
    <lineage>
        <taxon>Eukaryota</taxon>
        <taxon>Metazoa</taxon>
        <taxon>Ecdysozoa</taxon>
        <taxon>Arthropoda</taxon>
        <taxon>Hexapoda</taxon>
        <taxon>Insecta</taxon>
        <taxon>Pterygota</taxon>
        <taxon>Neoptera</taxon>
        <taxon>Paraneoptera</taxon>
        <taxon>Hemiptera</taxon>
        <taxon>Auchenorrhyncha</taxon>
        <taxon>Membracoidea</taxon>
        <taxon>Cicadellidae</taxon>
        <taxon>Cicadellinae</taxon>
        <taxon>Cicadellini</taxon>
        <taxon>Graphocephala</taxon>
    </lineage>
</organism>
<evidence type="ECO:0000256" key="1">
    <source>
        <dbReference type="SAM" id="MobiDB-lite"/>
    </source>
</evidence>
<dbReference type="EMBL" id="GEBQ01027534">
    <property type="protein sequence ID" value="JAT12443.1"/>
    <property type="molecule type" value="Transcribed_RNA"/>
</dbReference>
<name>A0A1B6KLY5_9HEMI</name>
<dbReference type="AlphaFoldDB" id="A0A1B6KLY5"/>
<feature type="region of interest" description="Disordered" evidence="1">
    <location>
        <begin position="96"/>
        <end position="159"/>
    </location>
</feature>
<reference evidence="2" key="1">
    <citation type="submission" date="2015-11" db="EMBL/GenBank/DDBJ databases">
        <title>De novo transcriptome assembly of four potential Pierce s Disease insect vectors from Arizona vineyards.</title>
        <authorList>
            <person name="Tassone E.E."/>
        </authorList>
    </citation>
    <scope>NUCLEOTIDE SEQUENCE</scope>
</reference>
<proteinExistence type="predicted"/>